<evidence type="ECO:0000313" key="1">
    <source>
        <dbReference type="EMBL" id="KAK0159487.1"/>
    </source>
</evidence>
<dbReference type="AlphaFoldDB" id="A0AA39C7R6"/>
<organism evidence="1 2">
    <name type="scientific">Microctonus hyperodae</name>
    <name type="common">Parasitoid wasp</name>
    <dbReference type="NCBI Taxonomy" id="165561"/>
    <lineage>
        <taxon>Eukaryota</taxon>
        <taxon>Metazoa</taxon>
        <taxon>Ecdysozoa</taxon>
        <taxon>Arthropoda</taxon>
        <taxon>Hexapoda</taxon>
        <taxon>Insecta</taxon>
        <taxon>Pterygota</taxon>
        <taxon>Neoptera</taxon>
        <taxon>Endopterygota</taxon>
        <taxon>Hymenoptera</taxon>
        <taxon>Apocrita</taxon>
        <taxon>Ichneumonoidea</taxon>
        <taxon>Braconidae</taxon>
        <taxon>Euphorinae</taxon>
        <taxon>Microctonus</taxon>
    </lineage>
</organism>
<accession>A0AA39C7R6</accession>
<dbReference type="Proteomes" id="UP001168972">
    <property type="component" value="Unassembled WGS sequence"/>
</dbReference>
<proteinExistence type="predicted"/>
<reference evidence="1" key="2">
    <citation type="submission" date="2023-03" db="EMBL/GenBank/DDBJ databases">
        <authorList>
            <person name="Inwood S.N."/>
            <person name="Skelly J.G."/>
            <person name="Guhlin J."/>
            <person name="Harrop T.W.R."/>
            <person name="Goldson S.G."/>
            <person name="Dearden P.K."/>
        </authorList>
    </citation>
    <scope>NUCLEOTIDE SEQUENCE</scope>
    <source>
        <strain evidence="1">Lincoln</strain>
        <tissue evidence="1">Whole body</tissue>
    </source>
</reference>
<protein>
    <submittedName>
        <fullName evidence="1">Uncharacterized protein</fullName>
    </submittedName>
</protein>
<evidence type="ECO:0000313" key="2">
    <source>
        <dbReference type="Proteomes" id="UP001168972"/>
    </source>
</evidence>
<name>A0AA39C7R6_MICHY</name>
<keyword evidence="2" id="KW-1185">Reference proteome</keyword>
<gene>
    <name evidence="1" type="ORF">PV327_011066</name>
</gene>
<comment type="caution">
    <text evidence="1">The sequence shown here is derived from an EMBL/GenBank/DDBJ whole genome shotgun (WGS) entry which is preliminary data.</text>
</comment>
<sequence>MLDQLSLDPLSPPGVYMNDSALGDWKRTKNDTDDVHSTDVAINVHQLASSYYDAGLRNCARDTFSSSNNPIAGSARQRLLELSHGLGALRHYNDLANHVLSLNQQGVVVSKLLGEFR</sequence>
<dbReference type="EMBL" id="JAQQBR010001893">
    <property type="protein sequence ID" value="KAK0159487.1"/>
    <property type="molecule type" value="Genomic_DNA"/>
</dbReference>
<reference evidence="1" key="1">
    <citation type="journal article" date="2023" name="bioRxiv">
        <title>Scaffold-level genome assemblies of two parasitoid biocontrol wasps reveal the parthenogenesis mechanism and an associated novel virus.</title>
        <authorList>
            <person name="Inwood S."/>
            <person name="Skelly J."/>
            <person name="Guhlin J."/>
            <person name="Harrop T."/>
            <person name="Goldson S."/>
            <person name="Dearden P."/>
        </authorList>
    </citation>
    <scope>NUCLEOTIDE SEQUENCE</scope>
    <source>
        <strain evidence="1">Lincoln</strain>
        <tissue evidence="1">Whole body</tissue>
    </source>
</reference>